<dbReference type="Proteomes" id="UP000199382">
    <property type="component" value="Unassembled WGS sequence"/>
</dbReference>
<gene>
    <name evidence="2" type="ORF">SAMN04488026_103930</name>
</gene>
<reference evidence="2 3" key="1">
    <citation type="submission" date="2016-10" db="EMBL/GenBank/DDBJ databases">
        <authorList>
            <person name="de Groot N.N."/>
        </authorList>
    </citation>
    <scope>NUCLEOTIDE SEQUENCE [LARGE SCALE GENOMIC DNA]</scope>
    <source>
        <strain evidence="2 3">DSM 25294</strain>
    </source>
</reference>
<dbReference type="Gene3D" id="3.40.50.1820">
    <property type="entry name" value="alpha/beta hydrolase"/>
    <property type="match status" value="1"/>
</dbReference>
<dbReference type="OrthoDB" id="9788260at2"/>
<dbReference type="EMBL" id="FNEK01000039">
    <property type="protein sequence ID" value="SDK37900.1"/>
    <property type="molecule type" value="Genomic_DNA"/>
</dbReference>
<dbReference type="STRING" id="571298.SAMN04488026_103930"/>
<dbReference type="Pfam" id="PF12146">
    <property type="entry name" value="Hydrolase_4"/>
    <property type="match status" value="1"/>
</dbReference>
<dbReference type="InterPro" id="IPR022742">
    <property type="entry name" value="Hydrolase_4"/>
</dbReference>
<evidence type="ECO:0000313" key="2">
    <source>
        <dbReference type="EMBL" id="SDK37900.1"/>
    </source>
</evidence>
<evidence type="ECO:0000259" key="1">
    <source>
        <dbReference type="Pfam" id="PF12146"/>
    </source>
</evidence>
<proteinExistence type="predicted"/>
<dbReference type="InterPro" id="IPR029058">
    <property type="entry name" value="AB_hydrolase_fold"/>
</dbReference>
<keyword evidence="3" id="KW-1185">Reference proteome</keyword>
<sequence>MERAPFFHDIADAPEGASAFWVTAADGVRLRVALLAPPPADARGTVLLFTGRTEYVEKYGPAATELQARGYGCLSLDWRGQGLSDRPLDDPATGHVGRFSEYQIDIDGLMRTAEALSLPAPFFLIAHSMGGGIGLRALHGKLPVRAAAFTGPMWGIALPAMLRPVAQILAALGHSTGFGHSFAPSTKPETYVLEAPFEDNTLTTDRQMFDWMRGQLRAHPELALGGPSMTWLHEAFTELRALREMPAPDLPCLTWVGGNERIVDIPAIRRQMTAWPKGKLIEIPGAEHEVMMEPEATRRAFFDATAELFGRAV</sequence>
<protein>
    <submittedName>
        <fullName evidence="2">Lysophospholipase</fullName>
    </submittedName>
</protein>
<dbReference type="AlphaFoldDB" id="A0A1G9BFF4"/>
<dbReference type="PANTHER" id="PTHR11614">
    <property type="entry name" value="PHOSPHOLIPASE-RELATED"/>
    <property type="match status" value="1"/>
</dbReference>
<name>A0A1G9BFF4_9RHOB</name>
<dbReference type="SUPFAM" id="SSF53474">
    <property type="entry name" value="alpha/beta-Hydrolases"/>
    <property type="match status" value="1"/>
</dbReference>
<organism evidence="2 3">
    <name type="scientific">Aliiruegeria lutimaris</name>
    <dbReference type="NCBI Taxonomy" id="571298"/>
    <lineage>
        <taxon>Bacteria</taxon>
        <taxon>Pseudomonadati</taxon>
        <taxon>Pseudomonadota</taxon>
        <taxon>Alphaproteobacteria</taxon>
        <taxon>Rhodobacterales</taxon>
        <taxon>Roseobacteraceae</taxon>
        <taxon>Aliiruegeria</taxon>
    </lineage>
</organism>
<dbReference type="RefSeq" id="WP_093159165.1">
    <property type="nucleotide sequence ID" value="NZ_FNEK01000039.1"/>
</dbReference>
<evidence type="ECO:0000313" key="3">
    <source>
        <dbReference type="Proteomes" id="UP000199382"/>
    </source>
</evidence>
<dbReference type="InterPro" id="IPR051044">
    <property type="entry name" value="MAG_DAG_Lipase"/>
</dbReference>
<feature type="domain" description="Serine aminopeptidase S33" evidence="1">
    <location>
        <begin position="41"/>
        <end position="295"/>
    </location>
</feature>
<accession>A0A1G9BFF4</accession>